<dbReference type="Proteomes" id="UP001295794">
    <property type="component" value="Unassembled WGS sequence"/>
</dbReference>
<reference evidence="2" key="1">
    <citation type="submission" date="2023-11" db="EMBL/GenBank/DDBJ databases">
        <authorList>
            <person name="De Vega J J."/>
            <person name="De Vega J J."/>
        </authorList>
    </citation>
    <scope>NUCLEOTIDE SEQUENCE</scope>
</reference>
<proteinExistence type="predicted"/>
<feature type="compositionally biased region" description="Low complexity" evidence="1">
    <location>
        <begin position="204"/>
        <end position="238"/>
    </location>
</feature>
<keyword evidence="3" id="KW-1185">Reference proteome</keyword>
<dbReference type="Gene3D" id="1.20.930.20">
    <property type="entry name" value="Adaptor protein Cbl, N-terminal domain"/>
    <property type="match status" value="1"/>
</dbReference>
<accession>A0AAD2H2Z4</accession>
<evidence type="ECO:0000313" key="2">
    <source>
        <dbReference type="EMBL" id="CAK5268453.1"/>
    </source>
</evidence>
<comment type="caution">
    <text evidence="2">The sequence shown here is derived from an EMBL/GenBank/DDBJ whole genome shotgun (WGS) entry which is preliminary data.</text>
</comment>
<feature type="region of interest" description="Disordered" evidence="1">
    <location>
        <begin position="270"/>
        <end position="290"/>
    </location>
</feature>
<evidence type="ECO:0000256" key="1">
    <source>
        <dbReference type="SAM" id="MobiDB-lite"/>
    </source>
</evidence>
<gene>
    <name evidence="2" type="ORF">MYCIT1_LOCUS11654</name>
</gene>
<feature type="compositionally biased region" description="Polar residues" evidence="1">
    <location>
        <begin position="270"/>
        <end position="282"/>
    </location>
</feature>
<dbReference type="InterPro" id="IPR059179">
    <property type="entry name" value="MLKL-like_MCAfunc"/>
</dbReference>
<dbReference type="EMBL" id="CAVNYO010000138">
    <property type="protein sequence ID" value="CAK5268453.1"/>
    <property type="molecule type" value="Genomic_DNA"/>
</dbReference>
<dbReference type="AlphaFoldDB" id="A0AAD2H2Z4"/>
<protein>
    <submittedName>
        <fullName evidence="2">Uncharacterized protein</fullName>
    </submittedName>
</protein>
<feature type="region of interest" description="Disordered" evidence="1">
    <location>
        <begin position="204"/>
        <end position="242"/>
    </location>
</feature>
<dbReference type="InterPro" id="IPR036537">
    <property type="entry name" value="Adaptor_Cbl_N_dom_sf"/>
</dbReference>
<evidence type="ECO:0000313" key="3">
    <source>
        <dbReference type="Proteomes" id="UP001295794"/>
    </source>
</evidence>
<sequence>MATPNVSVPSPSTAVPKVPHGMAYFSNIEESVPQINSSGAAFDITNTILATLSAASQLSPVPFVQQAAGLALTISKTVQGVRDNKEAFKALANDACDLVSAIVLVYEDLAKSGVQPSSALGKRVEDLIVTLGQINASAEKSASRSMLRRVFTVTSQAAQIVQFRARLKQSLDVFGLQSSISIHENVVQVLTELRVQQQKLDCESASQAKSESESTQSQIPPHMSTPAPSAAGSGSVPPTAHPTWANVFEGNTLGGNITITNISGDHTTRSNFQSTHISNSFNGRRPYQYY</sequence>
<dbReference type="CDD" id="cd21037">
    <property type="entry name" value="MLKL_NTD"/>
    <property type="match status" value="1"/>
</dbReference>
<dbReference type="GO" id="GO:0007166">
    <property type="term" value="P:cell surface receptor signaling pathway"/>
    <property type="evidence" value="ECO:0007669"/>
    <property type="project" value="InterPro"/>
</dbReference>
<name>A0AAD2H2Z4_9AGAR</name>
<organism evidence="2 3">
    <name type="scientific">Mycena citricolor</name>
    <dbReference type="NCBI Taxonomy" id="2018698"/>
    <lineage>
        <taxon>Eukaryota</taxon>
        <taxon>Fungi</taxon>
        <taxon>Dikarya</taxon>
        <taxon>Basidiomycota</taxon>
        <taxon>Agaricomycotina</taxon>
        <taxon>Agaricomycetes</taxon>
        <taxon>Agaricomycetidae</taxon>
        <taxon>Agaricales</taxon>
        <taxon>Marasmiineae</taxon>
        <taxon>Mycenaceae</taxon>
        <taxon>Mycena</taxon>
    </lineage>
</organism>